<dbReference type="InterPro" id="IPR035093">
    <property type="entry name" value="RelE/ParE_toxin_dom_sf"/>
</dbReference>
<dbReference type="InterPro" id="IPR007711">
    <property type="entry name" value="HigB-1"/>
</dbReference>
<accession>A0A1V1NSQ0</accession>
<dbReference type="PANTHER" id="PTHR40266">
    <property type="entry name" value="TOXIN HIGB-1"/>
    <property type="match status" value="1"/>
</dbReference>
<evidence type="ECO:0000313" key="2">
    <source>
        <dbReference type="Proteomes" id="UP000189670"/>
    </source>
</evidence>
<name>A0A1V1NSQ0_9BACT</name>
<sequence length="98" mass="11658">MIKSFRYKWLKSFFIEDINSKKIPSAIRTRLFRKLQLIDDAISNVDLRVPPSNHFEQLSGKLQGKSSIRINDQWRLIFTWNDKKGEADGIYLDNHSYR</sequence>
<evidence type="ECO:0000313" key="1">
    <source>
        <dbReference type="EMBL" id="ETR65607.1"/>
    </source>
</evidence>
<protein>
    <submittedName>
        <fullName evidence="1">Proteic killer suppression protein</fullName>
    </submittedName>
</protein>
<comment type="caution">
    <text evidence="1">The sequence shown here is derived from an EMBL/GenBank/DDBJ whole genome shotgun (WGS) entry which is preliminary data.</text>
</comment>
<dbReference type="Proteomes" id="UP000189670">
    <property type="component" value="Unassembled WGS sequence"/>
</dbReference>
<dbReference type="PANTHER" id="PTHR40266:SF2">
    <property type="entry name" value="TOXIN HIGB-1"/>
    <property type="match status" value="1"/>
</dbReference>
<gene>
    <name evidence="1" type="ORF">OMM_13988</name>
</gene>
<dbReference type="EMBL" id="ATBP01002660">
    <property type="protein sequence ID" value="ETR65607.1"/>
    <property type="molecule type" value="Genomic_DNA"/>
</dbReference>
<proteinExistence type="predicted"/>
<dbReference type="AlphaFoldDB" id="A0A1V1NSQ0"/>
<reference evidence="2" key="1">
    <citation type="submission" date="2012-11" db="EMBL/GenBank/DDBJ databases">
        <authorList>
            <person name="Lucero-Rivera Y.E."/>
            <person name="Tovar-Ramirez D."/>
        </authorList>
    </citation>
    <scope>NUCLEOTIDE SEQUENCE [LARGE SCALE GENOMIC DNA]</scope>
    <source>
        <strain evidence="2">Araruama</strain>
    </source>
</reference>
<dbReference type="SUPFAM" id="SSF143011">
    <property type="entry name" value="RelE-like"/>
    <property type="match status" value="1"/>
</dbReference>
<dbReference type="Pfam" id="PF05015">
    <property type="entry name" value="HigB-like_toxin"/>
    <property type="match status" value="1"/>
</dbReference>
<dbReference type="Gene3D" id="3.30.2310.20">
    <property type="entry name" value="RelE-like"/>
    <property type="match status" value="1"/>
</dbReference>
<organism evidence="1 2">
    <name type="scientific">Candidatus Magnetoglobus multicellularis str. Araruama</name>
    <dbReference type="NCBI Taxonomy" id="890399"/>
    <lineage>
        <taxon>Bacteria</taxon>
        <taxon>Pseudomonadati</taxon>
        <taxon>Thermodesulfobacteriota</taxon>
        <taxon>Desulfobacteria</taxon>
        <taxon>Desulfobacterales</taxon>
        <taxon>Desulfobacteraceae</taxon>
        <taxon>Candidatus Magnetoglobus</taxon>
    </lineage>
</organism>